<gene>
    <name evidence="3" type="ORF">SAMN05421753_10496</name>
</gene>
<dbReference type="PANTHER" id="PTHR43037">
    <property type="entry name" value="UNNAMED PRODUCT-RELATED"/>
    <property type="match status" value="1"/>
</dbReference>
<dbReference type="InterPro" id="IPR050955">
    <property type="entry name" value="Plant_Biomass_Hydrol_Est"/>
</dbReference>
<dbReference type="Gene3D" id="3.40.50.1820">
    <property type="entry name" value="alpha/beta hydrolase"/>
    <property type="match status" value="1"/>
</dbReference>
<evidence type="ECO:0000313" key="3">
    <source>
        <dbReference type="EMBL" id="SFH94447.1"/>
    </source>
</evidence>
<dbReference type="AlphaFoldDB" id="A0A1I3E632"/>
<dbReference type="SUPFAM" id="SSF53474">
    <property type="entry name" value="alpha/beta-Hydrolases"/>
    <property type="match status" value="1"/>
</dbReference>
<dbReference type="PANTHER" id="PTHR43037:SF1">
    <property type="entry name" value="BLL1128 PROTEIN"/>
    <property type="match status" value="1"/>
</dbReference>
<accession>A0A1I3E632</accession>
<evidence type="ECO:0000256" key="2">
    <source>
        <dbReference type="SAM" id="SignalP"/>
    </source>
</evidence>
<reference evidence="4" key="1">
    <citation type="submission" date="2016-10" db="EMBL/GenBank/DDBJ databases">
        <authorList>
            <person name="Varghese N."/>
            <person name="Submissions S."/>
        </authorList>
    </citation>
    <scope>NUCLEOTIDE SEQUENCE [LARGE SCALE GENOMIC DNA]</scope>
    <source>
        <strain evidence="4">DSM 26348</strain>
    </source>
</reference>
<sequence>MLRRILAVCLFSLLVFADQVTFAQPAAKVIPAPGIDLPPAARTHINKKRVDLNRKIAALAKQGPREILELLPDVEIFSRAAELAVDGNTIYSEQEFNNLDKQLDLGLERAAELAKGEHSWTTQTGLVVRGFRSKLDGTVQPYGLLIGPDAKLDGEPMRLDIWFHGRGDKTTETQFIQSRLKSEGEYKIPDGIVLHPYGRFCNPFRFAGEVDVWEALEHVKQNYKIDPDRMAVGGFSMGGAGCWGFTVHYPSSWFASYPGAGFSDTERFLGMDKNPEKLPSPIQQKLWRLYDAHTLADNLYDVPTIAYSGEIDGQKLASDIMVEAAAKYGLEIPHIIGPQTGHKIHADSKLIIEEKLNALAAKGRVITPPSIRFTTYSLKYNTCAWATINGLGEHWEEAYIHADLTPQTDPTGVEVKTKNLTDLSLNFPAASSPFAASKGVKVTIDGQALPELKSASDKAFVARFRKQGDKWASVKPDAEPEGLVKRHDLQGPVDDALMAPFLFVKPTGTFVNTTVGAWVNSEMNRAVNNWERQMRGNARVKKDTEITEADIRDNNLILWGCPRSNALIKKIITQLPIIWSSSELSVGKTEYEPAHQALIMIYPNPLNPSRYIVINSSLTYRETDYENNAKQTPKLPDWAIIELNQAPNDYAPGGIIAADFFDEQWKVKTPK</sequence>
<protein>
    <recommendedName>
        <fullName evidence="5">Prolyl oligopeptidase family protein</fullName>
    </recommendedName>
</protein>
<dbReference type="RefSeq" id="WP_092048464.1">
    <property type="nucleotide sequence ID" value="NZ_FOQD01000004.1"/>
</dbReference>
<dbReference type="OrthoDB" id="236649at2"/>
<dbReference type="Proteomes" id="UP000199518">
    <property type="component" value="Unassembled WGS sequence"/>
</dbReference>
<feature type="chain" id="PRO_5011676012" description="Prolyl oligopeptidase family protein" evidence="2">
    <location>
        <begin position="18"/>
        <end position="671"/>
    </location>
</feature>
<proteinExistence type="predicted"/>
<keyword evidence="1 2" id="KW-0732">Signal</keyword>
<evidence type="ECO:0000313" key="4">
    <source>
        <dbReference type="Proteomes" id="UP000199518"/>
    </source>
</evidence>
<dbReference type="EMBL" id="FOQD01000004">
    <property type="protein sequence ID" value="SFH94447.1"/>
    <property type="molecule type" value="Genomic_DNA"/>
</dbReference>
<evidence type="ECO:0008006" key="5">
    <source>
        <dbReference type="Google" id="ProtNLM"/>
    </source>
</evidence>
<dbReference type="STRING" id="1576369.SAMN05421753_10496"/>
<keyword evidence="4" id="KW-1185">Reference proteome</keyword>
<name>A0A1I3E632_9PLAN</name>
<feature type="signal peptide" evidence="2">
    <location>
        <begin position="1"/>
        <end position="17"/>
    </location>
</feature>
<dbReference type="InterPro" id="IPR029058">
    <property type="entry name" value="AB_hydrolase_fold"/>
</dbReference>
<evidence type="ECO:0000256" key="1">
    <source>
        <dbReference type="ARBA" id="ARBA00022729"/>
    </source>
</evidence>
<organism evidence="3 4">
    <name type="scientific">Planctomicrobium piriforme</name>
    <dbReference type="NCBI Taxonomy" id="1576369"/>
    <lineage>
        <taxon>Bacteria</taxon>
        <taxon>Pseudomonadati</taxon>
        <taxon>Planctomycetota</taxon>
        <taxon>Planctomycetia</taxon>
        <taxon>Planctomycetales</taxon>
        <taxon>Planctomycetaceae</taxon>
        <taxon>Planctomicrobium</taxon>
    </lineage>
</organism>